<dbReference type="PANTHER" id="PTHR24198:SF165">
    <property type="entry name" value="ANKYRIN REPEAT-CONTAINING PROTEIN-RELATED"/>
    <property type="match status" value="1"/>
</dbReference>
<protein>
    <submittedName>
        <fullName evidence="4">Ankyrin repeat protein</fullName>
    </submittedName>
</protein>
<dbReference type="SMART" id="SM00248">
    <property type="entry name" value="ANK"/>
    <property type="match status" value="6"/>
</dbReference>
<dbReference type="PROSITE" id="PS50297">
    <property type="entry name" value="ANK_REP_REGION"/>
    <property type="match status" value="1"/>
</dbReference>
<dbReference type="EMBL" id="KZ825069">
    <property type="protein sequence ID" value="RAH55276.1"/>
    <property type="molecule type" value="Genomic_DNA"/>
</dbReference>
<evidence type="ECO:0000313" key="5">
    <source>
        <dbReference type="Proteomes" id="UP000249526"/>
    </source>
</evidence>
<organism evidence="4 5">
    <name type="scientific">Aspergillus piperis CBS 112811</name>
    <dbReference type="NCBI Taxonomy" id="1448313"/>
    <lineage>
        <taxon>Eukaryota</taxon>
        <taxon>Fungi</taxon>
        <taxon>Dikarya</taxon>
        <taxon>Ascomycota</taxon>
        <taxon>Pezizomycotina</taxon>
        <taxon>Eurotiomycetes</taxon>
        <taxon>Eurotiomycetidae</taxon>
        <taxon>Eurotiales</taxon>
        <taxon>Aspergillaceae</taxon>
        <taxon>Aspergillus</taxon>
        <taxon>Aspergillus subgen. Circumdati</taxon>
    </lineage>
</organism>
<dbReference type="Pfam" id="PF12796">
    <property type="entry name" value="Ank_2"/>
    <property type="match status" value="2"/>
</dbReference>
<evidence type="ECO:0000256" key="3">
    <source>
        <dbReference type="PROSITE-ProRule" id="PRU00023"/>
    </source>
</evidence>
<dbReference type="RefSeq" id="XP_025513198.1">
    <property type="nucleotide sequence ID" value="XM_025660624.1"/>
</dbReference>
<dbReference type="Proteomes" id="UP000249526">
    <property type="component" value="Unassembled WGS sequence"/>
</dbReference>
<evidence type="ECO:0000256" key="1">
    <source>
        <dbReference type="ARBA" id="ARBA00022737"/>
    </source>
</evidence>
<accession>A0A8G1QYD3</accession>
<name>A0A8G1QYD3_9EURO</name>
<dbReference type="AlphaFoldDB" id="A0A8G1QYD3"/>
<dbReference type="PANTHER" id="PTHR24198">
    <property type="entry name" value="ANKYRIN REPEAT AND PROTEIN KINASE DOMAIN-CONTAINING PROTEIN"/>
    <property type="match status" value="1"/>
</dbReference>
<keyword evidence="1" id="KW-0677">Repeat</keyword>
<feature type="repeat" description="ANK" evidence="3">
    <location>
        <begin position="13"/>
        <end position="45"/>
    </location>
</feature>
<feature type="repeat" description="ANK" evidence="3">
    <location>
        <begin position="222"/>
        <end position="247"/>
    </location>
</feature>
<dbReference type="PROSITE" id="PS50088">
    <property type="entry name" value="ANK_REPEAT"/>
    <property type="match status" value="2"/>
</dbReference>
<sequence length="407" mass="45489">MHPILCEYNVQHDESSALPWAAQKGETRLVTKLLIAGANISAYSPSPRYVERKVKYNRDIDPWAKNNALLYAAQGGHTAILKTLLGETRSSQTASPAQLRSVLHWALRQHDEQLVELMFAHKAPLDPATESSGAPSALGVAVAASYNAILPRLLALGARPGPHEYPCPTERAIFTKQPDIIRLLLDHGLGLHGDHAVCHLAHEDDRDTLQLLLAYGMDLVNYGSAALFTAIRDGHYEMTELLINNGAIKDVCCELYPPPGFFFGTEYSAVAIAILYERLDILRLLLDKGFLPGPRDLDLATERNFTEAVSILTPFAERDLHDGKVVNMWHAFRWDPNNPRPRDGSMWDVQYRSQGIIDNSGTIMPEPESLWASAVANDSYEDSDGDYDSELEREYWRNSEYGRFYVS</sequence>
<reference evidence="4 5" key="1">
    <citation type="submission" date="2018-02" db="EMBL/GenBank/DDBJ databases">
        <title>The genomes of Aspergillus section Nigri reveals drivers in fungal speciation.</title>
        <authorList>
            <consortium name="DOE Joint Genome Institute"/>
            <person name="Vesth T.C."/>
            <person name="Nybo J."/>
            <person name="Theobald S."/>
            <person name="Brandl J."/>
            <person name="Frisvad J.C."/>
            <person name="Nielsen K.F."/>
            <person name="Lyhne E.K."/>
            <person name="Kogle M.E."/>
            <person name="Kuo A."/>
            <person name="Riley R."/>
            <person name="Clum A."/>
            <person name="Nolan M."/>
            <person name="Lipzen A."/>
            <person name="Salamov A."/>
            <person name="Henrissat B."/>
            <person name="Wiebenga A."/>
            <person name="De vries R.P."/>
            <person name="Grigoriev I.V."/>
            <person name="Mortensen U.H."/>
            <person name="Andersen M.R."/>
            <person name="Baker S.E."/>
        </authorList>
    </citation>
    <scope>NUCLEOTIDE SEQUENCE [LARGE SCALE GENOMIC DNA]</scope>
    <source>
        <strain evidence="4 5">CBS 112811</strain>
    </source>
</reference>
<evidence type="ECO:0000313" key="4">
    <source>
        <dbReference type="EMBL" id="RAH55276.1"/>
    </source>
</evidence>
<gene>
    <name evidence="4" type="ORF">BO85DRAFT_451595</name>
</gene>
<keyword evidence="2 3" id="KW-0040">ANK repeat</keyword>
<keyword evidence="5" id="KW-1185">Reference proteome</keyword>
<proteinExistence type="predicted"/>
<dbReference type="GeneID" id="37164026"/>
<dbReference type="InterPro" id="IPR002110">
    <property type="entry name" value="Ankyrin_rpt"/>
</dbReference>
<dbReference type="SUPFAM" id="SSF48403">
    <property type="entry name" value="Ankyrin repeat"/>
    <property type="match status" value="1"/>
</dbReference>
<evidence type="ECO:0000256" key="2">
    <source>
        <dbReference type="ARBA" id="ARBA00023043"/>
    </source>
</evidence>
<dbReference type="Gene3D" id="1.25.40.20">
    <property type="entry name" value="Ankyrin repeat-containing domain"/>
    <property type="match status" value="1"/>
</dbReference>
<dbReference type="InterPro" id="IPR036770">
    <property type="entry name" value="Ankyrin_rpt-contain_sf"/>
</dbReference>